<protein>
    <submittedName>
        <fullName evidence="1">Uncharacterized protein</fullName>
    </submittedName>
</protein>
<keyword evidence="2" id="KW-1185">Reference proteome</keyword>
<dbReference type="EMBL" id="CM055741">
    <property type="protein sequence ID" value="KAJ8001980.1"/>
    <property type="molecule type" value="Genomic_DNA"/>
</dbReference>
<reference evidence="1" key="1">
    <citation type="submission" date="2021-05" db="EMBL/GenBank/DDBJ databases">
        <authorList>
            <person name="Pan Q."/>
            <person name="Jouanno E."/>
            <person name="Zahm M."/>
            <person name="Klopp C."/>
            <person name="Cabau C."/>
            <person name="Louis A."/>
            <person name="Berthelot C."/>
            <person name="Parey E."/>
            <person name="Roest Crollius H."/>
            <person name="Montfort J."/>
            <person name="Robinson-Rechavi M."/>
            <person name="Bouchez O."/>
            <person name="Lampietro C."/>
            <person name="Lopez Roques C."/>
            <person name="Donnadieu C."/>
            <person name="Postlethwait J."/>
            <person name="Bobe J."/>
            <person name="Dillon D."/>
            <person name="Chandos A."/>
            <person name="von Hippel F."/>
            <person name="Guiguen Y."/>
        </authorList>
    </citation>
    <scope>NUCLEOTIDE SEQUENCE</scope>
    <source>
        <strain evidence="1">YG-Jan2019</strain>
    </source>
</reference>
<accession>A0ACC2GEM0</accession>
<organism evidence="1 2">
    <name type="scientific">Dallia pectoralis</name>
    <name type="common">Alaska blackfish</name>
    <dbReference type="NCBI Taxonomy" id="75939"/>
    <lineage>
        <taxon>Eukaryota</taxon>
        <taxon>Metazoa</taxon>
        <taxon>Chordata</taxon>
        <taxon>Craniata</taxon>
        <taxon>Vertebrata</taxon>
        <taxon>Euteleostomi</taxon>
        <taxon>Actinopterygii</taxon>
        <taxon>Neopterygii</taxon>
        <taxon>Teleostei</taxon>
        <taxon>Protacanthopterygii</taxon>
        <taxon>Esociformes</taxon>
        <taxon>Umbridae</taxon>
        <taxon>Dallia</taxon>
    </lineage>
</organism>
<evidence type="ECO:0000313" key="1">
    <source>
        <dbReference type="EMBL" id="KAJ8001980.1"/>
    </source>
</evidence>
<gene>
    <name evidence="1" type="ORF">DPEC_G00175050</name>
</gene>
<name>A0ACC2GEM0_DALPE</name>
<comment type="caution">
    <text evidence="1">The sequence shown here is derived from an EMBL/GenBank/DDBJ whole genome shotgun (WGS) entry which is preliminary data.</text>
</comment>
<sequence>MYLKTNVNDASDRYGSKLSQQQLHINVLEKGFRLLCVSIKEQTCMYQILLNVTQMLETEIAEYKRLLDEESRPGGNAKKMIVVRKEWKVDNESITFTSNSK</sequence>
<evidence type="ECO:0000313" key="2">
    <source>
        <dbReference type="Proteomes" id="UP001157502"/>
    </source>
</evidence>
<dbReference type="Proteomes" id="UP001157502">
    <property type="component" value="Chromosome 14"/>
</dbReference>
<proteinExistence type="predicted"/>